<evidence type="ECO:0000313" key="2">
    <source>
        <dbReference type="Proteomes" id="UP000009326"/>
    </source>
</evidence>
<proteinExistence type="predicted"/>
<comment type="caution">
    <text evidence="1">The sequence shown here is derived from an EMBL/GenBank/DDBJ whole genome shotgun (WGS) entry which is preliminary data.</text>
</comment>
<dbReference type="AlphaFoldDB" id="I7LD19"/>
<protein>
    <submittedName>
        <fullName evidence="1">Uncharacterized protein</fullName>
    </submittedName>
</protein>
<organism evidence="1 2">
    <name type="scientific">Lactobacillus gigeriorum DSM 23908 = CRBIP 24.85</name>
    <dbReference type="NCBI Taxonomy" id="1423751"/>
    <lineage>
        <taxon>Bacteria</taxon>
        <taxon>Bacillati</taxon>
        <taxon>Bacillota</taxon>
        <taxon>Bacilli</taxon>
        <taxon>Lactobacillales</taxon>
        <taxon>Lactobacillaceae</taxon>
        <taxon>Lactobacillus</taxon>
    </lineage>
</organism>
<dbReference type="Proteomes" id="UP000009326">
    <property type="component" value="Unassembled WGS sequence"/>
</dbReference>
<sequence length="92" mass="10445">MLMILTYQGKEFIDLGMNPHELIGTKPNVKYGDTLLDENGNAQSSQVHYPDYWNNGGVIQEVKCKVYAKIYVAERNEIGYIPIVIRGVIRLS</sequence>
<name>I7LD19_9LACO</name>
<reference evidence="1 2" key="1">
    <citation type="submission" date="2012-06" db="EMBL/GenBank/DDBJ databases">
        <title>Draft genome sequence of Lactobacillus gigeriorum CRBIP 24.85T, isolated from chicken crop.</title>
        <authorList>
            <person name="Cousin S."/>
            <person name="Ma L."/>
            <person name="Creno S."/>
            <person name="Clermont D."/>
            <person name="Loux V."/>
            <person name="Bizet C."/>
            <person name="Bouchier C."/>
        </authorList>
    </citation>
    <scope>NUCLEOTIDE SEQUENCE [LARGE SCALE GENOMIC DNA]</scope>
    <source>
        <strain evidence="2">CRBIP 24.85T</strain>
    </source>
</reference>
<dbReference type="STRING" id="1423751.FC38_GL000422"/>
<accession>I7LD19</accession>
<evidence type="ECO:0000313" key="1">
    <source>
        <dbReference type="EMBL" id="CCI86966.1"/>
    </source>
</evidence>
<gene>
    <name evidence="1" type="ORF">BN52_01280</name>
</gene>
<dbReference type="EMBL" id="CAKC01000044">
    <property type="protein sequence ID" value="CCI86966.1"/>
    <property type="molecule type" value="Genomic_DNA"/>
</dbReference>